<dbReference type="Pfam" id="PF02230">
    <property type="entry name" value="Abhydrolase_2"/>
    <property type="match status" value="1"/>
</dbReference>
<evidence type="ECO:0000256" key="1">
    <source>
        <dbReference type="ARBA" id="ARBA00006499"/>
    </source>
</evidence>
<dbReference type="PANTHER" id="PTHR10655">
    <property type="entry name" value="LYSOPHOSPHOLIPASE-RELATED"/>
    <property type="match status" value="1"/>
</dbReference>
<evidence type="ECO:0000313" key="3">
    <source>
        <dbReference type="EMBL" id="KAF4652105.1"/>
    </source>
</evidence>
<comment type="similarity">
    <text evidence="1">Belongs to the AB hydrolase superfamily. AB hydrolase 2 family.</text>
</comment>
<protein>
    <recommendedName>
        <fullName evidence="2">Phospholipase/carboxylesterase/thioesterase domain-containing protein</fullName>
    </recommendedName>
</protein>
<dbReference type="Proteomes" id="UP000591131">
    <property type="component" value="Unassembled WGS sequence"/>
</dbReference>
<evidence type="ECO:0000313" key="4">
    <source>
        <dbReference type="Proteomes" id="UP000591131"/>
    </source>
</evidence>
<dbReference type="AlphaFoldDB" id="A0A7J6KXP6"/>
<proteinExistence type="inferred from homology"/>
<accession>A0A7J6KXP6</accession>
<reference evidence="3 4" key="1">
    <citation type="submission" date="2020-04" db="EMBL/GenBank/DDBJ databases">
        <title>Perkinsus chesapeaki whole genome sequence.</title>
        <authorList>
            <person name="Bogema D.R."/>
        </authorList>
    </citation>
    <scope>NUCLEOTIDE SEQUENCE [LARGE SCALE GENOMIC DNA]</scope>
    <source>
        <strain evidence="3">ATCC PRA-425</strain>
    </source>
</reference>
<dbReference type="InterPro" id="IPR029058">
    <property type="entry name" value="AB_hydrolase_fold"/>
</dbReference>
<dbReference type="GO" id="GO:0005737">
    <property type="term" value="C:cytoplasm"/>
    <property type="evidence" value="ECO:0007669"/>
    <property type="project" value="TreeGrafter"/>
</dbReference>
<keyword evidence="4" id="KW-1185">Reference proteome</keyword>
<dbReference type="EMBL" id="JAAPAO010000963">
    <property type="protein sequence ID" value="KAF4652105.1"/>
    <property type="molecule type" value="Genomic_DNA"/>
</dbReference>
<evidence type="ECO:0000259" key="2">
    <source>
        <dbReference type="Pfam" id="PF02230"/>
    </source>
</evidence>
<dbReference type="GO" id="GO:0008474">
    <property type="term" value="F:palmitoyl-(protein) hydrolase activity"/>
    <property type="evidence" value="ECO:0007669"/>
    <property type="project" value="TreeGrafter"/>
</dbReference>
<dbReference type="InterPro" id="IPR003140">
    <property type="entry name" value="PLipase/COase/thioEstase"/>
</dbReference>
<name>A0A7J6KXP6_PERCH</name>
<comment type="caution">
    <text evidence="3">The sequence shown here is derived from an EMBL/GenBank/DDBJ whole genome shotgun (WGS) entry which is preliminary data.</text>
</comment>
<sequence length="331" mass="36406">MLLIFVKNCFTKEVACRGKGERKLQIYRLILAYTGKAENAVGFDEAFSSLERARALLDVEGSPTGTLHVSLVSRVFTVARSLSVKLQPVNLPESGLYVPPRDGQPPVMLLIILHGFGDGSLSLAKLARGMQLPGVACLVLQGPGRLPSELLPPNSNDIGYYWYDNMDLETGDPLIRGDNTLTKSCEGSLRTFKAYIKDVLIKTVGWESWEIAFLGIGQGGTFALETGRSLEMEFAGLFVLTPDELVLKCPVSRRCSQRIVIVHGKRDEMPESSVQRIVRELESEGDRVELHELPGEATDVLKDSKGEGEVLMRFIAARLAAIRMRSLGAEE</sequence>
<feature type="domain" description="Phospholipase/carboxylesterase/thioesterase" evidence="2">
    <location>
        <begin position="104"/>
        <end position="296"/>
    </location>
</feature>
<dbReference type="SUPFAM" id="SSF53474">
    <property type="entry name" value="alpha/beta-Hydrolases"/>
    <property type="match status" value="1"/>
</dbReference>
<dbReference type="InterPro" id="IPR050565">
    <property type="entry name" value="LYPA1-2/EST-like"/>
</dbReference>
<dbReference type="Gene3D" id="3.40.50.1820">
    <property type="entry name" value="alpha/beta hydrolase"/>
    <property type="match status" value="1"/>
</dbReference>
<dbReference type="PANTHER" id="PTHR10655:SF67">
    <property type="entry name" value="PHOSPHOLIPASE_CARBOXYLESTERASE SUPERFAMILY (AFU_ORTHOLOGUE AFUA_5G09340)"/>
    <property type="match status" value="1"/>
</dbReference>
<dbReference type="GO" id="GO:0052689">
    <property type="term" value="F:carboxylic ester hydrolase activity"/>
    <property type="evidence" value="ECO:0007669"/>
    <property type="project" value="TreeGrafter"/>
</dbReference>
<dbReference type="OrthoDB" id="437457at2759"/>
<organism evidence="3 4">
    <name type="scientific">Perkinsus chesapeaki</name>
    <name type="common">Clam parasite</name>
    <name type="synonym">Perkinsus andrewsi</name>
    <dbReference type="NCBI Taxonomy" id="330153"/>
    <lineage>
        <taxon>Eukaryota</taxon>
        <taxon>Sar</taxon>
        <taxon>Alveolata</taxon>
        <taxon>Perkinsozoa</taxon>
        <taxon>Perkinsea</taxon>
        <taxon>Perkinsida</taxon>
        <taxon>Perkinsidae</taxon>
        <taxon>Perkinsus</taxon>
    </lineage>
</organism>
<feature type="non-terminal residue" evidence="3">
    <location>
        <position position="1"/>
    </location>
</feature>
<gene>
    <name evidence="3" type="ORF">FOL47_011264</name>
</gene>